<feature type="region of interest" description="Disordered" evidence="2">
    <location>
        <begin position="2839"/>
        <end position="2897"/>
    </location>
</feature>
<dbReference type="OrthoDB" id="360653at2759"/>
<feature type="compositionally biased region" description="Acidic residues" evidence="2">
    <location>
        <begin position="2658"/>
        <end position="2680"/>
    </location>
</feature>
<sequence length="2897" mass="300509">MDSDSDRDEAAPKAKRQKRFRFKTFEQRVAEVDVDVYRSLGPKRAEPLPGNTSFFQEALNKWRELCSAEHWLAAAAALTPLSQSLPQLVHHRDELLGVLLGGLRMEAALSLEPLLELTGTLARDLQQDFLPALPRVLDALADLVDEGLDREPEQLQHLFACLSLICKHLAKLLAGEQQLLGALRGTQRLRHHRAEHVRALAAEALGFLFRHASAPAIRVGVKAVLAEAAARPSDERLHAAGALLAEAALGVSHGLHSRASAVLGQMLREDILRPQDFKSAKSAQGGKLTAEQIQARLAAAASVCLQQLAEHTRRGKCGELWQLVLGEVEGRLDRLEAAQQAQQAPAAANGVGAKRGRKGSAAVGTAAGPSAGAAGAEGLAAAANSAARGVALLSQLVEHGRGCRVESYTPLFRLAARLARPEFVGGGGGGEAGSPAAGEAEGEAQAEALPYGASAVCADFLEPPLSAQVLRFLLALTLAHAKTAGASEGPAAIGKAAPQWAPVFARAPPAQLLAFIRAVITPPGGYDLARIFGQQMLGTLGRCLLAGQHRELCWPLLMDVCCTLRPGAAAGSAGVPVILTAAGVGPQLAALVRSTARMEAAVGGRGGGGGGEAAAAEAWAALACLPHASENATQAAVCCAALAAATEPAAAAAGGGGAAAAAEEEEEEQERAQEAGGVGGDGATTLMLHCRALAAHAELLGGGGAEGGGQVVQQLLPRALALLARHPRSFHAVSAAAGVLQAASAAGAQLGEQQLQQLAPLLAPNLSAASQPLRRETLRALCCFPMPAMLAPAGSEDAARGVPQPACDALQQLLALESRQRGSDGGRPAIVSLGRMRNYLEYRRLPDWMVPPVVHALLGVLHIRFAGLWNPAHDALATALDAYPKVAWPLILRQLAAAQEAFLAGDCQARPAEAAAAALAAAGGGAGASQQAPRALGPRFAAAAAGGEAAAVGGSTDAAVRLAHLLKALAAANNNVVESRARDWVPLFLAFTAASPSADEEGHSGDGAAGSPARAAAGAEDEQEEEEAEGEVEDGEGGDERQRSGGGGGGGLVSGRPYRAALREWLAMLGGLKGARGMFRWETVQRAVAVQLMDVDPTIQQGALKCLKVFKLKFLLPYLDRLLRLADNKTLREELTAFPLAARATSLREDEGKLALLAEHRAGVVPLLIRLLFPKMRKRSGRLGGKGAPGSARAAILNFLAAAEPGELRPLLELFLMPLSAAFVRPSGEAGEALLQQLVAQDDPDAHRLIEGPWWGRCLGRQPGAWWLAHVDAAALNGEPLRRRIGYLNTLEDLLKHLGHRMQVFLPELLALAVCLLEGGVQPLLVEAGAGDEAGAEAAEGAREVRGRSLRLVAAVLDRFPASCDYAFLWPRLLAAAQPLLPRLAAESAADKAPPLIELTAALAASPHLVPLLADGRTSAVPAAAGGGQPEAPAPAAEVAPCAEPWAAQRRLGSGLLACCVGALSAPRCSEPSRVAMLGALESLFDLADPLPQQVLGPHMPALLAGLQSIVVAVWQQGTGGGRAARGRKAPQRGKAGSGKPAGPRTATASRALAILELVGGRVASWEAAQQLTDALLPLLQPREGAGGRRRQGKGDEQLVARTLAVLGALWSRLPPAELHQRLAARQQLVAVAAALAPLAGNLQARDARLALCAAFTAVAGMLADLAEAARLLADLNAVSASEIDELDYGRRMAAYAALTPAAWQPLSQRQAAPLLHTCLHDLRNADQDAEVDFLLNAAHIQLHRRARALARLARLLRRGGEAQQQAPAALGLGTLVGVVQPLLLQMIVEGKGGAAEEGGHEQKQADLDRGANVTDAAVVALGVVAAALPWVQYQQLLGQHLRLVKKHADDDACKAIIRSVCVIIDAFHFPLPADVEEEGAAEPAPAAQPAAAAVDGEVAGEPAAEEEEEGEEEMAAAEAAAAAGEVYRMLSQRVVPELQRIMVDKETVRAPVALAVVKVLKLLPAAAMRLQLPRTLQKVANLLKHRMQSSRCGRAHLCRAGLGGRSRLGEASHPKTRTKLSMLLQHAARGVLANPTGEGPCLVQGRVARRPAAGSTPEDICMFFFATADAGLAAEEAARGKAKAAAGAAMPTGKGEGEGDGGSSAATAAMYQHLLVEFALSLLQGGLRKGTINPRSPGAGELLDPLLPLLVRALRSRHAPSVTTALQALSLLMQSQLPGLQKTAADAGKAVTELLKRCPQTSHPIAQDCFKLLGGMLRQCERWQPSTGQLRFLVTWAFGDLEESAGRQNAFHLLKAILSRKLVLPEVYDLMVRVQELMVRSQAAPVRSACSSALLQFLLDYPLGELAVLAVLVVVVVLLLVREAAAGAPPVPSGHLSYEHASGREAALDMLTVVLTKFPQPLVSQWAEMVFLPLVARLVNDPDSRCRSLVGAALGVVARRAGTPQRDRLAQYCVRWLGGGDARLSRAAAQALGVLAEAEGAGFARRVPPLLPPLANLLESRAAADAAAADAAGEAAAGEAGSGGGGGGEAPAAAAPGWQEAYYSLLLLQRLLEGSAAAQLGWGSGAAARRCWAAAQRLLLHRHQWVRKAAGRLVGGGLAAPAVGQPWLEAAGSGAAGTLALSFFRQLDSEAADEALAGQAVKCLVFLATHMYEDDEAAGRVPPPLKLAGPAAAGAAHAGEAAGAGAAGGAAAVGSSGEEEEEGAGGEEEEAEEDQDDCTEAAAAAADGSGSDGEDGEGAGAAGGEAAAAEEAAGGGLSLQGLVRRMARLADDKTYGRQLQRGVALRFVAAAAARLGAARVAPYLPLLMRPLYRITEPGATGNPPEVVSLAEEVVAHLRGLAGADAMLAAYNAARQSVRRQRGERKRREALQTLVDPEAAAKRKMRKQQRKAAGKRKQLDHVRRQRSAGVVVKNKRLRTEGGADRGGGGGGGRGRRG</sequence>
<dbReference type="Gene3D" id="1.25.10.10">
    <property type="entry name" value="Leucine-rich Repeat Variant"/>
    <property type="match status" value="1"/>
</dbReference>
<feature type="region of interest" description="Disordered" evidence="2">
    <location>
        <begin position="2648"/>
        <end position="2708"/>
    </location>
</feature>
<feature type="region of interest" description="Disordered" evidence="2">
    <location>
        <begin position="996"/>
        <end position="1052"/>
    </location>
</feature>
<dbReference type="InterPro" id="IPR011430">
    <property type="entry name" value="UTP20_N"/>
</dbReference>
<dbReference type="InterPro" id="IPR046523">
    <property type="entry name" value="UTP20_dom"/>
</dbReference>
<feature type="compositionally biased region" description="Gly residues" evidence="2">
    <location>
        <begin position="2884"/>
        <end position="2897"/>
    </location>
</feature>
<feature type="compositionally biased region" description="Acidic residues" evidence="2">
    <location>
        <begin position="1019"/>
        <end position="1037"/>
    </location>
</feature>
<feature type="compositionally biased region" description="Low complexity" evidence="2">
    <location>
        <begin position="2681"/>
        <end position="2690"/>
    </location>
</feature>
<evidence type="ECO:0000259" key="5">
    <source>
        <dbReference type="Pfam" id="PF23099"/>
    </source>
</evidence>
<dbReference type="FunCoup" id="E1Z9Q2">
    <property type="interactions" value="1468"/>
</dbReference>
<feature type="compositionally biased region" description="Acidic residues" evidence="2">
    <location>
        <begin position="1904"/>
        <end position="1913"/>
    </location>
</feature>
<protein>
    <submittedName>
        <fullName evidence="6">Uncharacterized protein</fullName>
    </submittedName>
</protein>
<feature type="domain" description="U3 small nucleolar RNA-associated protein 20 N-terminal" evidence="3">
    <location>
        <begin position="1280"/>
        <end position="1725"/>
    </location>
</feature>
<feature type="repeat" description="HEAT" evidence="1">
    <location>
        <begin position="2372"/>
        <end position="2410"/>
    </location>
</feature>
<dbReference type="STRING" id="554065.E1Z9Q2"/>
<feature type="compositionally biased region" description="Low complexity" evidence="2">
    <location>
        <begin position="2648"/>
        <end position="2657"/>
    </location>
</feature>
<dbReference type="InterPro" id="IPR021133">
    <property type="entry name" value="HEAT_type_2"/>
</dbReference>
<dbReference type="Pfam" id="PF07539">
    <property type="entry name" value="UTP20_N"/>
    <property type="match status" value="2"/>
</dbReference>
<evidence type="ECO:0000259" key="3">
    <source>
        <dbReference type="Pfam" id="PF07539"/>
    </source>
</evidence>
<feature type="region of interest" description="Disordered" evidence="2">
    <location>
        <begin position="1879"/>
        <end position="1913"/>
    </location>
</feature>
<dbReference type="InterPro" id="IPR011989">
    <property type="entry name" value="ARM-like"/>
</dbReference>
<name>E1Z9Q2_CHLVA</name>
<feature type="compositionally biased region" description="Basic residues" evidence="2">
    <location>
        <begin position="2842"/>
        <end position="2856"/>
    </location>
</feature>
<dbReference type="Pfam" id="PF20416">
    <property type="entry name" value="UTP20"/>
    <property type="match status" value="1"/>
</dbReference>
<dbReference type="Pfam" id="PF23099">
    <property type="entry name" value="UTP20_C"/>
    <property type="match status" value="1"/>
</dbReference>
<dbReference type="OMA" id="NYEERNI"/>
<reference evidence="6 7" key="1">
    <citation type="journal article" date="2010" name="Plant Cell">
        <title>The Chlorella variabilis NC64A genome reveals adaptation to photosymbiosis, coevolution with viruses, and cryptic sex.</title>
        <authorList>
            <person name="Blanc G."/>
            <person name="Duncan G."/>
            <person name="Agarkova I."/>
            <person name="Borodovsky M."/>
            <person name="Gurnon J."/>
            <person name="Kuo A."/>
            <person name="Lindquist E."/>
            <person name="Lucas S."/>
            <person name="Pangilinan J."/>
            <person name="Polle J."/>
            <person name="Salamov A."/>
            <person name="Terry A."/>
            <person name="Yamada T."/>
            <person name="Dunigan D.D."/>
            <person name="Grigoriev I.V."/>
            <person name="Claverie J.M."/>
            <person name="Van Etten J.L."/>
        </authorList>
    </citation>
    <scope>NUCLEOTIDE SEQUENCE [LARGE SCALE GENOMIC DNA]</scope>
    <source>
        <strain evidence="6 7">NC64A</strain>
    </source>
</reference>
<gene>
    <name evidence="6" type="ORF">CHLNCDRAFT_51116</name>
</gene>
<feature type="domain" description="U3 small nucleolar RNA-associated protein 20 C-terminal" evidence="5">
    <location>
        <begin position="2740"/>
        <end position="2860"/>
    </location>
</feature>
<dbReference type="Proteomes" id="UP000008141">
    <property type="component" value="Unassembled WGS sequence"/>
</dbReference>
<keyword evidence="7" id="KW-1185">Reference proteome</keyword>
<feature type="domain" description="U3 small nucleolar RNA-associated protein 20" evidence="4">
    <location>
        <begin position="1946"/>
        <end position="1993"/>
    </location>
</feature>
<dbReference type="InterPro" id="IPR016024">
    <property type="entry name" value="ARM-type_fold"/>
</dbReference>
<dbReference type="PANTHER" id="PTHR17695">
    <property type="entry name" value="SMALL SUBUNIT PROCESSOME COMPONENT 20 HOMOLOG"/>
    <property type="match status" value="1"/>
</dbReference>
<dbReference type="GeneID" id="17356973"/>
<evidence type="ECO:0000313" key="6">
    <source>
        <dbReference type="EMBL" id="EFN57812.1"/>
    </source>
</evidence>
<feature type="domain" description="U3 small nucleolar RNA-associated protein 20 N-terminal" evidence="3">
    <location>
        <begin position="1060"/>
        <end position="1224"/>
    </location>
</feature>
<dbReference type="PANTHER" id="PTHR17695:SF11">
    <property type="entry name" value="SMALL SUBUNIT PROCESSOME COMPONENT 20 HOMOLOG"/>
    <property type="match status" value="1"/>
</dbReference>
<dbReference type="InterPro" id="IPR052575">
    <property type="entry name" value="SSU_processome_comp_20"/>
</dbReference>
<dbReference type="KEGG" id="cvr:CHLNCDRAFT_51116"/>
<proteinExistence type="predicted"/>
<dbReference type="GO" id="GO:0030686">
    <property type="term" value="C:90S preribosome"/>
    <property type="evidence" value="ECO:0007669"/>
    <property type="project" value="TreeGrafter"/>
</dbReference>
<feature type="compositionally biased region" description="Low complexity" evidence="2">
    <location>
        <begin position="1882"/>
        <end position="1903"/>
    </location>
</feature>
<dbReference type="SUPFAM" id="SSF48371">
    <property type="entry name" value="ARM repeat"/>
    <property type="match status" value="2"/>
</dbReference>
<feature type="compositionally biased region" description="Low complexity" evidence="2">
    <location>
        <begin position="1009"/>
        <end position="1018"/>
    </location>
</feature>
<feature type="region of interest" description="Disordered" evidence="2">
    <location>
        <begin position="656"/>
        <end position="678"/>
    </location>
</feature>
<evidence type="ECO:0000259" key="4">
    <source>
        <dbReference type="Pfam" id="PF20416"/>
    </source>
</evidence>
<dbReference type="InterPro" id="IPR057525">
    <property type="entry name" value="UTP20_C"/>
</dbReference>
<dbReference type="GO" id="GO:0032040">
    <property type="term" value="C:small-subunit processome"/>
    <property type="evidence" value="ECO:0007669"/>
    <property type="project" value="TreeGrafter"/>
</dbReference>
<dbReference type="EMBL" id="GL433839">
    <property type="protein sequence ID" value="EFN57812.1"/>
    <property type="molecule type" value="Genomic_DNA"/>
</dbReference>
<organism evidence="7">
    <name type="scientific">Chlorella variabilis</name>
    <name type="common">Green alga</name>
    <dbReference type="NCBI Taxonomy" id="554065"/>
    <lineage>
        <taxon>Eukaryota</taxon>
        <taxon>Viridiplantae</taxon>
        <taxon>Chlorophyta</taxon>
        <taxon>core chlorophytes</taxon>
        <taxon>Trebouxiophyceae</taxon>
        <taxon>Chlorellales</taxon>
        <taxon>Chlorellaceae</taxon>
        <taxon>Chlorella clade</taxon>
        <taxon>Chlorella</taxon>
    </lineage>
</organism>
<dbReference type="PROSITE" id="PS50077">
    <property type="entry name" value="HEAT_REPEAT"/>
    <property type="match status" value="1"/>
</dbReference>
<evidence type="ECO:0000313" key="7">
    <source>
        <dbReference type="Proteomes" id="UP000008141"/>
    </source>
</evidence>
<evidence type="ECO:0000256" key="2">
    <source>
        <dbReference type="SAM" id="MobiDB-lite"/>
    </source>
</evidence>
<feature type="region of interest" description="Disordered" evidence="2">
    <location>
        <begin position="1521"/>
        <end position="1546"/>
    </location>
</feature>
<dbReference type="eggNOG" id="KOG1823">
    <property type="taxonomic scope" value="Eukaryota"/>
</dbReference>
<accession>E1Z9Q2</accession>
<evidence type="ECO:0000256" key="1">
    <source>
        <dbReference type="PROSITE-ProRule" id="PRU00103"/>
    </source>
</evidence>
<dbReference type="RefSeq" id="XP_005849914.1">
    <property type="nucleotide sequence ID" value="XM_005849852.1"/>
</dbReference>
<dbReference type="InParanoid" id="E1Z9Q2"/>